<dbReference type="PANTHER" id="PTHR48207:SF3">
    <property type="entry name" value="SUCCINATE--HYDROXYMETHYLGLUTARATE COA-TRANSFERASE"/>
    <property type="match status" value="1"/>
</dbReference>
<name>T2M5C0_HYDVU</name>
<keyword evidence="2 3" id="KW-0808">Transferase</keyword>
<dbReference type="PANTHER" id="PTHR48207">
    <property type="entry name" value="SUCCINATE--HYDROXYMETHYLGLUTARATE COA-TRANSFERASE"/>
    <property type="match status" value="1"/>
</dbReference>
<comment type="similarity">
    <text evidence="1">Belongs to the CoA-transferase III family.</text>
</comment>
<dbReference type="EMBL" id="HAAD01001029">
    <property type="protein sequence ID" value="CDG67261.1"/>
    <property type="molecule type" value="mRNA"/>
</dbReference>
<proteinExistence type="evidence at transcript level"/>
<evidence type="ECO:0000256" key="2">
    <source>
        <dbReference type="ARBA" id="ARBA00022679"/>
    </source>
</evidence>
<dbReference type="Gene3D" id="3.40.50.10540">
    <property type="entry name" value="Crotonobetainyl-coa:carnitine coa-transferase, domain 1"/>
    <property type="match status" value="1"/>
</dbReference>
<dbReference type="InterPro" id="IPR003673">
    <property type="entry name" value="CoA-Trfase_fam_III"/>
</dbReference>
<dbReference type="GO" id="GO:0047369">
    <property type="term" value="F:succinate-hydroxymethylglutarate CoA-transferase activity"/>
    <property type="evidence" value="ECO:0007669"/>
    <property type="project" value="TreeGrafter"/>
</dbReference>
<accession>T2M5C0</accession>
<evidence type="ECO:0000256" key="1">
    <source>
        <dbReference type="ARBA" id="ARBA00008383"/>
    </source>
</evidence>
<dbReference type="InterPro" id="IPR050483">
    <property type="entry name" value="CoA-transferase_III_domain"/>
</dbReference>
<dbReference type="OrthoDB" id="5863171at2759"/>
<protein>
    <submittedName>
        <fullName evidence="3">CaiB/baiF CoA-transferase family protein C7orf10</fullName>
    </submittedName>
</protein>
<gene>
    <name evidence="3" type="primary">C7orf10</name>
</gene>
<organism evidence="3">
    <name type="scientific">Hydra vulgaris</name>
    <name type="common">Hydra</name>
    <name type="synonym">Hydra attenuata</name>
    <dbReference type="NCBI Taxonomy" id="6087"/>
    <lineage>
        <taxon>Eukaryota</taxon>
        <taxon>Metazoa</taxon>
        <taxon>Cnidaria</taxon>
        <taxon>Hydrozoa</taxon>
        <taxon>Hydroidolina</taxon>
        <taxon>Anthoathecata</taxon>
        <taxon>Aplanulata</taxon>
        <taxon>Hydridae</taxon>
        <taxon>Hydra</taxon>
    </lineage>
</organism>
<dbReference type="SUPFAM" id="SSF89796">
    <property type="entry name" value="CoA-transferase family III (CaiB/BaiF)"/>
    <property type="match status" value="1"/>
</dbReference>
<reference evidence="3" key="1">
    <citation type="journal article" date="2013" name="Genome Biol. Evol.">
        <title>Punctuated emergences of genetic and phenotypic innovations in eumetazoan, bilaterian, euteleostome, and hominidae ancestors.</title>
        <authorList>
            <person name="Wenger Y."/>
            <person name="Galliot B."/>
        </authorList>
    </citation>
    <scope>NUCLEOTIDE SEQUENCE</scope>
    <source>
        <tissue evidence="3">Whole animals</tissue>
    </source>
</reference>
<dbReference type="Pfam" id="PF02515">
    <property type="entry name" value="CoA_transf_3"/>
    <property type="match status" value="1"/>
</dbReference>
<sequence>MKFKLKNFGYLLKKNSFKIFKRCNSNKNQQAVPNEQSLKLLNGIRVCDMTRVLAGPYCTMILGDMGAEVIKVERPGIGDDTRHFGPPYVGGESCYYLAVNRNKKVHVIVLFIAVDFHTKEGVEIIQELAKTSDVFIENYIYGKLDAVGLGYETLKAINPRLIYCSITGYGSRGLLSDIVKPGYDLVASSIGGLNAVTGPEDGEPCRVGVAVTDIMTGMYAHGAILAALYQREITKLGTKIDTSLLQTQVAVMSHIGSDFLNAGVKAPRYGTGHRAIVPYQAFEAGDGQMFVIGVANDNLFQKFCLVI</sequence>
<dbReference type="InterPro" id="IPR023606">
    <property type="entry name" value="CoA-Trfase_III_dom_1_sf"/>
</dbReference>
<dbReference type="AlphaFoldDB" id="T2M5C0"/>
<dbReference type="GO" id="GO:0005739">
    <property type="term" value="C:mitochondrion"/>
    <property type="evidence" value="ECO:0007669"/>
    <property type="project" value="TreeGrafter"/>
</dbReference>
<evidence type="ECO:0000313" key="3">
    <source>
        <dbReference type="EMBL" id="CDG67261.1"/>
    </source>
</evidence>